<name>A0ABN9TPF6_9DINO</name>
<feature type="non-terminal residue" evidence="2">
    <location>
        <position position="1"/>
    </location>
</feature>
<feature type="region of interest" description="Disordered" evidence="1">
    <location>
        <begin position="157"/>
        <end position="229"/>
    </location>
</feature>
<evidence type="ECO:0008006" key="4">
    <source>
        <dbReference type="Google" id="ProtNLM"/>
    </source>
</evidence>
<comment type="caution">
    <text evidence="2">The sequence shown here is derived from an EMBL/GenBank/DDBJ whole genome shotgun (WGS) entry which is preliminary data.</text>
</comment>
<gene>
    <name evidence="2" type="ORF">PCOR1329_LOCUS40753</name>
</gene>
<evidence type="ECO:0000256" key="1">
    <source>
        <dbReference type="SAM" id="MobiDB-lite"/>
    </source>
</evidence>
<proteinExistence type="predicted"/>
<feature type="compositionally biased region" description="Basic residues" evidence="1">
    <location>
        <begin position="198"/>
        <end position="211"/>
    </location>
</feature>
<dbReference type="Proteomes" id="UP001189429">
    <property type="component" value="Unassembled WGS sequence"/>
</dbReference>
<dbReference type="EMBL" id="CAUYUJ010014914">
    <property type="protein sequence ID" value="CAK0847585.1"/>
    <property type="molecule type" value="Genomic_DNA"/>
</dbReference>
<accession>A0ABN9TPF6</accession>
<feature type="compositionally biased region" description="Basic and acidic residues" evidence="1">
    <location>
        <begin position="212"/>
        <end position="229"/>
    </location>
</feature>
<reference evidence="2" key="1">
    <citation type="submission" date="2023-10" db="EMBL/GenBank/DDBJ databases">
        <authorList>
            <person name="Chen Y."/>
            <person name="Shah S."/>
            <person name="Dougan E. K."/>
            <person name="Thang M."/>
            <person name="Chan C."/>
        </authorList>
    </citation>
    <scope>NUCLEOTIDE SEQUENCE [LARGE SCALE GENOMIC DNA]</scope>
</reference>
<protein>
    <recommendedName>
        <fullName evidence="4">PARP-type domain-containing protein</fullName>
    </recommendedName>
</protein>
<sequence>APVATSRPTFIDDLRMHCSDCGCEVQLDDKVRLRNKGRGNFRCPRCACKITQLSRELGEWPTAEFSALDDEAKKQFYNGVRDITTAKDVVAHFREYMKGFEEHTEWYAEGGELLPLSVWATRGFDTDTIKDMSHPWDIRPDRMFTNTYRVPIYSAGTAGKKGKRRDDVAERGGKRAKVAGAESDKSESSSDSSSSDSRRHKKKRKSRTDKKSKKEKDSRKAKKEKEREKQAKLLEAAAKKQAAKAMKGAESVRDKVQEMRDSLVTIVGNPNFAGMPPNVRTTVEEDNIKVQDIYNDVEAIIRGDNDRTIRHCPDVKAIKSYLADVKRKLETVRTLIRQAGTF</sequence>
<organism evidence="2 3">
    <name type="scientific">Prorocentrum cordatum</name>
    <dbReference type="NCBI Taxonomy" id="2364126"/>
    <lineage>
        <taxon>Eukaryota</taxon>
        <taxon>Sar</taxon>
        <taxon>Alveolata</taxon>
        <taxon>Dinophyceae</taxon>
        <taxon>Prorocentrales</taxon>
        <taxon>Prorocentraceae</taxon>
        <taxon>Prorocentrum</taxon>
    </lineage>
</organism>
<keyword evidence="3" id="KW-1185">Reference proteome</keyword>
<evidence type="ECO:0000313" key="3">
    <source>
        <dbReference type="Proteomes" id="UP001189429"/>
    </source>
</evidence>
<evidence type="ECO:0000313" key="2">
    <source>
        <dbReference type="EMBL" id="CAK0847585.1"/>
    </source>
</evidence>
<feature type="compositionally biased region" description="Basic and acidic residues" evidence="1">
    <location>
        <begin position="164"/>
        <end position="173"/>
    </location>
</feature>